<evidence type="ECO:0000313" key="2">
    <source>
        <dbReference type="EMBL" id="OOK73393.1"/>
    </source>
</evidence>
<proteinExistence type="predicted"/>
<dbReference type="EMBL" id="MVBN01000013">
    <property type="protein sequence ID" value="OOK64416.1"/>
    <property type="molecule type" value="Genomic_DNA"/>
</dbReference>
<dbReference type="EMBL" id="MVBM01000004">
    <property type="protein sequence ID" value="OOK73393.1"/>
    <property type="molecule type" value="Genomic_DNA"/>
</dbReference>
<accession>A0A1V3X256</accession>
<evidence type="ECO:0000313" key="3">
    <source>
        <dbReference type="Proteomes" id="UP000188532"/>
    </source>
</evidence>
<reference evidence="3 4" key="1">
    <citation type="submission" date="2017-02" db="EMBL/GenBank/DDBJ databases">
        <title>Complete genome sequences of Mycobacterium kansasii strains isolated from rhesus macaques.</title>
        <authorList>
            <person name="Panda A."/>
            <person name="Nagaraj S."/>
            <person name="Zhao X."/>
            <person name="Tettelin H."/>
            <person name="Detolla L.J."/>
        </authorList>
    </citation>
    <scope>NUCLEOTIDE SEQUENCE [LARGE SCALE GENOMIC DNA]</scope>
    <source>
        <strain evidence="1 3">11-3469</strain>
        <strain evidence="2 4">11-3813</strain>
    </source>
</reference>
<protein>
    <submittedName>
        <fullName evidence="2">Uncharacterized protein</fullName>
    </submittedName>
</protein>
<dbReference type="Proteomes" id="UP000188532">
    <property type="component" value="Unassembled WGS sequence"/>
</dbReference>
<comment type="caution">
    <text evidence="2">The sequence shown here is derived from an EMBL/GenBank/DDBJ whole genome shotgun (WGS) entry which is preliminary data.</text>
</comment>
<sequence>MKSAASAVLHGDENAFGIIKEGIKIKAQEFLPHRETSRR</sequence>
<name>A0A1V3X256_MYCKA</name>
<organism evidence="2 4">
    <name type="scientific">Mycobacterium kansasii</name>
    <dbReference type="NCBI Taxonomy" id="1768"/>
    <lineage>
        <taxon>Bacteria</taxon>
        <taxon>Bacillati</taxon>
        <taxon>Actinomycetota</taxon>
        <taxon>Actinomycetes</taxon>
        <taxon>Mycobacteriales</taxon>
        <taxon>Mycobacteriaceae</taxon>
        <taxon>Mycobacterium</taxon>
    </lineage>
</organism>
<dbReference type="AlphaFoldDB" id="A0A1V3X256"/>
<evidence type="ECO:0000313" key="1">
    <source>
        <dbReference type="EMBL" id="OOK64416.1"/>
    </source>
</evidence>
<gene>
    <name evidence="1" type="ORF">BZL29_8229</name>
    <name evidence="2" type="ORF">BZL30_4630</name>
</gene>
<dbReference type="Proteomes" id="UP000189229">
    <property type="component" value="Unassembled WGS sequence"/>
</dbReference>
<evidence type="ECO:0000313" key="4">
    <source>
        <dbReference type="Proteomes" id="UP000189229"/>
    </source>
</evidence>